<proteinExistence type="predicted"/>
<dbReference type="EMBL" id="CP016804">
    <property type="protein sequence ID" value="APE94807.1"/>
    <property type="molecule type" value="Genomic_DNA"/>
</dbReference>
<sequence>MNPTAIPLVETVFEVGAQDRLFDGLLLIGPVLLVLIAAVGRTPLTMALAGGYIAAFLLHIGHRYAREESGSA</sequence>
<accession>A0A1J1AAQ2</accession>
<reference evidence="2 4" key="1">
    <citation type="submission" date="2016-06" db="EMBL/GenBank/DDBJ databases">
        <title>Discovery of anaerobic lithoheterotrophic haloarchaeon capable of sulfur respiration by hydrogen and formate.</title>
        <authorList>
            <person name="Sorokin D.Y."/>
            <person name="Kublanov I.V."/>
            <person name="Roman P."/>
            <person name="Sinninghe Damste J.S."/>
            <person name="Golyshin P.N."/>
            <person name="Rojo D."/>
            <person name="Ciordia S."/>
            <person name="Mena Md.C."/>
            <person name="Ferrer M."/>
            <person name="Smedile F."/>
            <person name="Messina E."/>
            <person name="La Cono V."/>
            <person name="Yakimov M.M."/>
        </authorList>
    </citation>
    <scope>NUCLEOTIDE SEQUENCE [LARGE SCALE GENOMIC DNA]</scope>
    <source>
        <strain evidence="2 4">HTSR1</strain>
    </source>
</reference>
<protein>
    <submittedName>
        <fullName evidence="2">Uncharacterized protein</fullName>
    </submittedName>
</protein>
<evidence type="ECO:0000313" key="5">
    <source>
        <dbReference type="Proteomes" id="UP000186165"/>
    </source>
</evidence>
<gene>
    <name evidence="3" type="ORF">HSR6_0341</name>
    <name evidence="2" type="ORF">HTSR_0356</name>
</gene>
<evidence type="ECO:0000313" key="3">
    <source>
        <dbReference type="EMBL" id="APE94807.1"/>
    </source>
</evidence>
<dbReference type="KEGG" id="hhsr:HSR6_0341"/>
<evidence type="ECO:0000256" key="1">
    <source>
        <dbReference type="SAM" id="Phobius"/>
    </source>
</evidence>
<feature type="transmembrane region" description="Helical" evidence="1">
    <location>
        <begin position="46"/>
        <end position="65"/>
    </location>
</feature>
<dbReference type="STRING" id="1873524.HSR6_0341"/>
<dbReference type="Proteomes" id="UP000185608">
    <property type="component" value="Chromosome"/>
</dbReference>
<dbReference type="OrthoDB" id="177559at2157"/>
<keyword evidence="1" id="KW-0812">Transmembrane</keyword>
<feature type="transmembrane region" description="Helical" evidence="1">
    <location>
        <begin position="21"/>
        <end position="40"/>
    </location>
</feature>
<keyword evidence="1" id="KW-0472">Membrane</keyword>
<evidence type="ECO:0000313" key="4">
    <source>
        <dbReference type="Proteomes" id="UP000185608"/>
    </source>
</evidence>
<organism evidence="2 4">
    <name type="scientific">Halodesulfurarchaeum formicicum</name>
    <dbReference type="NCBI Taxonomy" id="1873524"/>
    <lineage>
        <taxon>Archaea</taxon>
        <taxon>Methanobacteriati</taxon>
        <taxon>Methanobacteriota</taxon>
        <taxon>Stenosarchaea group</taxon>
        <taxon>Halobacteria</taxon>
        <taxon>Halobacteriales</taxon>
        <taxon>Halobacteriaceae</taxon>
        <taxon>Halodesulfurarchaeum</taxon>
    </lineage>
</organism>
<accession>A0A1D8S2I3</accession>
<dbReference type="GeneID" id="30416867"/>
<evidence type="ECO:0000313" key="2">
    <source>
        <dbReference type="EMBL" id="AOW79556.1"/>
    </source>
</evidence>
<dbReference type="Proteomes" id="UP000186165">
    <property type="component" value="Chromosome"/>
</dbReference>
<dbReference type="EMBL" id="CP016070">
    <property type="protein sequence ID" value="AOW79556.1"/>
    <property type="molecule type" value="Genomic_DNA"/>
</dbReference>
<name>A0A1D8S2I3_9EURY</name>
<keyword evidence="1" id="KW-1133">Transmembrane helix</keyword>
<reference evidence="5" key="2">
    <citation type="submission" date="2016-08" db="EMBL/GenBank/DDBJ databases">
        <title>Discovery of first anaerobic lithoheterotrophic haloarchae widely represented in hypersaline habitats.</title>
        <authorList>
            <person name="Sorokin D.Y."/>
            <person name="Kublanov I.V."/>
            <person name="Roman P."/>
            <person name="Sinninghe Damste J.S."/>
            <person name="Golyshin P.N."/>
            <person name="Rojo D."/>
            <person name="Ciordia S."/>
            <person name="Mena Md.C."/>
            <person name="Ferrer M."/>
            <person name="Smedile F."/>
            <person name="Messina E."/>
            <person name="La Cono V."/>
            <person name="Yakimov M.M."/>
        </authorList>
    </citation>
    <scope>NUCLEOTIDE SEQUENCE [LARGE SCALE GENOMIC DNA]</scope>
    <source>
        <strain evidence="5">HSR6</strain>
    </source>
</reference>
<keyword evidence="5" id="KW-1185">Reference proteome</keyword>
<dbReference type="AlphaFoldDB" id="A0A1D8S2I3"/>
<reference evidence="3" key="3">
    <citation type="journal article" date="2017" name="ISME J.">
        <title>Discovery of anaerobic lithoheterotrophic haloarchaea, ubiquitous in hypersaline habitats.</title>
        <authorList>
            <person name="Sorokin D.Y."/>
            <person name="Messina E."/>
            <person name="Smedile F."/>
            <person name="Roman P."/>
            <person name="Damste J.S.S."/>
            <person name="Ciordia S."/>
            <person name="Mena M.C."/>
            <person name="Ferrer M."/>
            <person name="Golyshin P.N."/>
            <person name="Kublanov I.V."/>
            <person name="Samarov N.I."/>
            <person name="Toshchakov S.V."/>
            <person name="La Cono V."/>
            <person name="Yakimov M.M."/>
        </authorList>
    </citation>
    <scope>NUCLEOTIDE SEQUENCE</scope>
    <source>
        <strain evidence="3">HSR6</strain>
    </source>
</reference>
<dbReference type="KEGG" id="halh:HTSR_0356"/>
<dbReference type="RefSeq" id="WP_070364319.1">
    <property type="nucleotide sequence ID" value="NZ_CP016070.1"/>
</dbReference>